<organism evidence="2 3">
    <name type="scientific">Ornatilinea apprima</name>
    <dbReference type="NCBI Taxonomy" id="1134406"/>
    <lineage>
        <taxon>Bacteria</taxon>
        <taxon>Bacillati</taxon>
        <taxon>Chloroflexota</taxon>
        <taxon>Anaerolineae</taxon>
        <taxon>Anaerolineales</taxon>
        <taxon>Anaerolineaceae</taxon>
        <taxon>Ornatilinea</taxon>
    </lineage>
</organism>
<dbReference type="OrthoDB" id="9806005at2"/>
<accession>A0A0P6WSE4</accession>
<evidence type="ECO:0000313" key="2">
    <source>
        <dbReference type="EMBL" id="KPL73096.1"/>
    </source>
</evidence>
<dbReference type="GO" id="GO:0016747">
    <property type="term" value="F:acyltransferase activity, transferring groups other than amino-acyl groups"/>
    <property type="evidence" value="ECO:0007669"/>
    <property type="project" value="InterPro"/>
</dbReference>
<dbReference type="InterPro" id="IPR000182">
    <property type="entry name" value="GNAT_dom"/>
</dbReference>
<dbReference type="PROSITE" id="PS51186">
    <property type="entry name" value="GNAT"/>
    <property type="match status" value="1"/>
</dbReference>
<dbReference type="PANTHER" id="PTHR41368">
    <property type="entry name" value="PROTEIN YGHO"/>
    <property type="match status" value="1"/>
</dbReference>
<protein>
    <recommendedName>
        <fullName evidence="1">N-acetyltransferase domain-containing protein</fullName>
    </recommendedName>
</protein>
<dbReference type="SUPFAM" id="SSF55729">
    <property type="entry name" value="Acyl-CoA N-acyltransferases (Nat)"/>
    <property type="match status" value="1"/>
</dbReference>
<gene>
    <name evidence="2" type="ORF">ADN00_15015</name>
</gene>
<dbReference type="InterPro" id="IPR016181">
    <property type="entry name" value="Acyl_CoA_acyltransferase"/>
</dbReference>
<proteinExistence type="predicted"/>
<evidence type="ECO:0000259" key="1">
    <source>
        <dbReference type="PROSITE" id="PS51186"/>
    </source>
</evidence>
<dbReference type="STRING" id="1134406.ADN00_15015"/>
<name>A0A0P6WSE4_9CHLR</name>
<dbReference type="Proteomes" id="UP000050417">
    <property type="component" value="Unassembled WGS sequence"/>
</dbReference>
<reference evidence="2 3" key="1">
    <citation type="submission" date="2015-07" db="EMBL/GenBank/DDBJ databases">
        <title>Genome sequence of Ornatilinea apprima DSM 23815.</title>
        <authorList>
            <person name="Hemp J."/>
            <person name="Ward L.M."/>
            <person name="Pace L.A."/>
            <person name="Fischer W.W."/>
        </authorList>
    </citation>
    <scope>NUCLEOTIDE SEQUENCE [LARGE SCALE GENOMIC DNA]</scope>
    <source>
        <strain evidence="2 3">P3M-1</strain>
    </source>
</reference>
<dbReference type="EMBL" id="LGCL01000036">
    <property type="protein sequence ID" value="KPL73096.1"/>
    <property type="molecule type" value="Genomic_DNA"/>
</dbReference>
<evidence type="ECO:0000313" key="3">
    <source>
        <dbReference type="Proteomes" id="UP000050417"/>
    </source>
</evidence>
<dbReference type="PANTHER" id="PTHR41368:SF1">
    <property type="entry name" value="PROTEIN YGHO"/>
    <property type="match status" value="1"/>
</dbReference>
<dbReference type="RefSeq" id="WP_075063849.1">
    <property type="nucleotide sequence ID" value="NZ_LGCL01000036.1"/>
</dbReference>
<dbReference type="AlphaFoldDB" id="A0A0P6WSE4"/>
<sequence length="375" mass="43455">MNFRKINTASSQDRQAFIHFPYQIYKDTPHWVPPLDSELHAAMNRSEHPFYRHSEADFFVVESEGQVLGRIQVIYNQNYCQHHQKQIAFVYYFECVDDPQVSQKLFDAAAVWARQRNLTGILGPKGMLRSAGHGLLQQGFEDDPAMGIPYNPQYYNALFEKYGFTKETDYFSGYLDTSMVLPDKLFEVAEKVKQRGNFWVKGFSSLAEMRKWIPELDSVHEQAFRTKANYYPSTPAEFTFMAKTMLQVMTPDLVKLIMKGDQIAGFILTYPDVSQALKRIKGKLFPFGWADVLMEQKRTRRLNINGLGILPEFQGLGANALLYAELDRTIRSANRFDRAEIVQVDERNFLSKSDMERMGVIWNKTHRSYTLQLAE</sequence>
<dbReference type="InterPro" id="IPR039968">
    <property type="entry name" value="BcerS-like"/>
</dbReference>
<comment type="caution">
    <text evidence="2">The sequence shown here is derived from an EMBL/GenBank/DDBJ whole genome shotgun (WGS) entry which is preliminary data.</text>
</comment>
<dbReference type="Gene3D" id="3.40.630.30">
    <property type="match status" value="1"/>
</dbReference>
<keyword evidence="3" id="KW-1185">Reference proteome</keyword>
<feature type="domain" description="N-acetyltransferase" evidence="1">
    <location>
        <begin position="1"/>
        <end position="187"/>
    </location>
</feature>